<keyword evidence="2" id="KW-1185">Reference proteome</keyword>
<gene>
    <name evidence="1" type="ORF">RS81_01927</name>
</gene>
<accession>A0A0M2GZY6</accession>
<dbReference type="PATRIC" id="fig|92835.4.peg.1951"/>
<name>A0A0M2GZY6_9MICO</name>
<dbReference type="Proteomes" id="UP000033956">
    <property type="component" value="Unassembled WGS sequence"/>
</dbReference>
<comment type="caution">
    <text evidence="1">The sequence shown here is derived from an EMBL/GenBank/DDBJ whole genome shotgun (WGS) entry which is preliminary data.</text>
</comment>
<proteinExistence type="predicted"/>
<reference evidence="1 2" key="1">
    <citation type="submission" date="2015-02" db="EMBL/GenBank/DDBJ databases">
        <title>Draft genome sequences of ten Microbacterium spp. with emphasis on heavy metal contaminated environments.</title>
        <authorList>
            <person name="Corretto E."/>
        </authorList>
    </citation>
    <scope>NUCLEOTIDE SEQUENCE [LARGE SCALE GENOMIC DNA]</scope>
    <source>
        <strain evidence="1 2">DSM 12510</strain>
    </source>
</reference>
<protein>
    <submittedName>
        <fullName evidence="1">Uncharacterized protein</fullName>
    </submittedName>
</protein>
<dbReference type="STRING" id="92835.RS81_01927"/>
<evidence type="ECO:0000313" key="1">
    <source>
        <dbReference type="EMBL" id="KJL39510.1"/>
    </source>
</evidence>
<sequence length="178" mass="18337">MTRMPVGHSLLPAAAHRLAYACRMTTLPLRRGLAAVAVALLVGLGTAACTASPTAGESAADVHEDQPGDEGQSTADACALVQSTVEEATAEFESLDPTDPAAIVDAMSSAAQELTQIASQVTNDEVAAVLPDLQTMFVEVGDVMQAIVDGDASKLTDLAELGTTFQETAERFAEVCTS</sequence>
<dbReference type="EMBL" id="JYIZ01000049">
    <property type="protein sequence ID" value="KJL39510.1"/>
    <property type="molecule type" value="Genomic_DNA"/>
</dbReference>
<organism evidence="1 2">
    <name type="scientific">Microbacterium terrae</name>
    <dbReference type="NCBI Taxonomy" id="69369"/>
    <lineage>
        <taxon>Bacteria</taxon>
        <taxon>Bacillati</taxon>
        <taxon>Actinomycetota</taxon>
        <taxon>Actinomycetes</taxon>
        <taxon>Micrococcales</taxon>
        <taxon>Microbacteriaceae</taxon>
        <taxon>Microbacterium</taxon>
    </lineage>
</organism>
<dbReference type="AlphaFoldDB" id="A0A0M2GZY6"/>
<evidence type="ECO:0000313" key="2">
    <source>
        <dbReference type="Proteomes" id="UP000033956"/>
    </source>
</evidence>